<evidence type="ECO:0000313" key="3">
    <source>
        <dbReference type="Proteomes" id="UP001354989"/>
    </source>
</evidence>
<dbReference type="RefSeq" id="WP_332921857.1">
    <property type="nucleotide sequence ID" value="NZ_AP025296.1"/>
</dbReference>
<sequence length="276" mass="32255">MSTIVTDHKISDEELKSLATAIKTRYGIDFTNYEIKSLKRGFGRLINKHQMTSLIDLWSAILKDKEFFLGCIDDLTVNLTEMFRNPEVWIFLQKLLKKKHSKQAKVKIWHTGCSTGEEVYSMYYIIHSLMLTFKSKVIATDLSPMALNTAKEGKYFGVQANKYARNFGKAFPKGDWSSIFEEIPTGIKIKDRIKRSIEFYTHNLTKDEFPEEVDIIFCRNVMIYFDNDLKSKVLIKFHKALKPNGLLVVGYYDMMPEGFQEFFHVYDNRTKIYIKV</sequence>
<dbReference type="EMBL" id="AP025296">
    <property type="protein sequence ID" value="BDD01852.1"/>
    <property type="molecule type" value="Genomic_DNA"/>
</dbReference>
<evidence type="ECO:0000313" key="2">
    <source>
        <dbReference type="EMBL" id="BDD01852.1"/>
    </source>
</evidence>
<gene>
    <name evidence="2" type="primary">cheR_2</name>
    <name evidence="2" type="ORF">PEPS_41320</name>
</gene>
<dbReference type="InterPro" id="IPR000780">
    <property type="entry name" value="CheR_MeTrfase"/>
</dbReference>
<dbReference type="CDD" id="cd02440">
    <property type="entry name" value="AdoMet_MTases"/>
    <property type="match status" value="1"/>
</dbReference>
<organism evidence="2 3">
    <name type="scientific">Persicobacter psychrovividus</name>
    <dbReference type="NCBI Taxonomy" id="387638"/>
    <lineage>
        <taxon>Bacteria</taxon>
        <taxon>Pseudomonadati</taxon>
        <taxon>Bacteroidota</taxon>
        <taxon>Cytophagia</taxon>
        <taxon>Cytophagales</taxon>
        <taxon>Persicobacteraceae</taxon>
        <taxon>Persicobacter</taxon>
    </lineage>
</organism>
<protein>
    <submittedName>
        <fullName evidence="2">Chemotaxis protein R</fullName>
    </submittedName>
</protein>
<name>A0ABN6LFJ7_9BACT</name>
<dbReference type="PANTHER" id="PTHR24422:SF8">
    <property type="entry name" value="CHEMOTAXIS PROTEIN"/>
    <property type="match status" value="1"/>
</dbReference>
<dbReference type="SUPFAM" id="SSF53335">
    <property type="entry name" value="S-adenosyl-L-methionine-dependent methyltransferases"/>
    <property type="match status" value="1"/>
</dbReference>
<keyword evidence="3" id="KW-1185">Reference proteome</keyword>
<proteinExistence type="predicted"/>
<dbReference type="InterPro" id="IPR029063">
    <property type="entry name" value="SAM-dependent_MTases_sf"/>
</dbReference>
<dbReference type="Proteomes" id="UP001354989">
    <property type="component" value="Plasmid pPP4"/>
</dbReference>
<keyword evidence="2" id="KW-0614">Plasmid</keyword>
<reference evidence="2 3" key="1">
    <citation type="submission" date="2021-12" db="EMBL/GenBank/DDBJ databases">
        <title>Genome sequencing of bacteria with rrn-lacking chromosome and rrn-plasmid.</title>
        <authorList>
            <person name="Anda M."/>
            <person name="Iwasaki W."/>
        </authorList>
    </citation>
    <scope>NUCLEOTIDE SEQUENCE [LARGE SCALE GENOMIC DNA]</scope>
    <source>
        <strain evidence="2 3">NBRC 101262</strain>
        <plasmid evidence="2 3">pPP4</plasmid>
    </source>
</reference>
<dbReference type="SMART" id="SM00138">
    <property type="entry name" value="MeTrc"/>
    <property type="match status" value="1"/>
</dbReference>
<dbReference type="Pfam" id="PF03705">
    <property type="entry name" value="CheR_N"/>
    <property type="match status" value="1"/>
</dbReference>
<feature type="domain" description="CheR-type methyltransferase" evidence="1">
    <location>
        <begin position="3"/>
        <end position="276"/>
    </location>
</feature>
<dbReference type="Pfam" id="PF01739">
    <property type="entry name" value="CheR"/>
    <property type="match status" value="1"/>
</dbReference>
<accession>A0ABN6LFJ7</accession>
<geneLocation type="plasmid" evidence="2 3">
    <name>pPP4</name>
</geneLocation>
<dbReference type="InterPro" id="IPR050903">
    <property type="entry name" value="Bact_Chemotaxis_MeTrfase"/>
</dbReference>
<dbReference type="Gene3D" id="3.40.50.150">
    <property type="entry name" value="Vaccinia Virus protein VP39"/>
    <property type="match status" value="1"/>
</dbReference>
<dbReference type="PROSITE" id="PS50123">
    <property type="entry name" value="CHER"/>
    <property type="match status" value="1"/>
</dbReference>
<dbReference type="PRINTS" id="PR00996">
    <property type="entry name" value="CHERMTFRASE"/>
</dbReference>
<dbReference type="PANTHER" id="PTHR24422">
    <property type="entry name" value="CHEMOTAXIS PROTEIN METHYLTRANSFERASE"/>
    <property type="match status" value="1"/>
</dbReference>
<dbReference type="InterPro" id="IPR022641">
    <property type="entry name" value="CheR_N"/>
</dbReference>
<evidence type="ECO:0000259" key="1">
    <source>
        <dbReference type="PROSITE" id="PS50123"/>
    </source>
</evidence>
<dbReference type="InterPro" id="IPR022642">
    <property type="entry name" value="CheR_C"/>
</dbReference>